<evidence type="ECO:0000313" key="6">
    <source>
        <dbReference type="Proteomes" id="UP001175000"/>
    </source>
</evidence>
<accession>A0AA39XGS1</accession>
<sequence>IAVIALLPPVQLVFSHVPSYSPGPRLAPPVQCPPLRGHCLKMATIEPRLIHLLNTQTPNLPPIQLPPLEGRTTETLSLPPLEHDQAHRGEDKAPTQFPPLQAVGDDASRKQPYQALDNAFANDNSLNNTSSRLTKSAHPLQMLLGDTEANTSTLSLRMLVDETNITEPFDDTATKKRHRALTTKDDFVQLPQPLKKQKSTQQVVPPIIAGLHEPPPNAAVFPPITSNTFDDADPLSLGIHKDFTALVDDRTAGNSSHASDGGDKNTNGGAKGKRRAAKPRRKWSDEETNHLLLGVSRHGVGKWTTILEDPDFKFNDRSAGDLKDRFRTCCPDELRSNSTPVGGKKQRSLASGSTGTPGPASASSANTTPRYSSDRYREICPAPAQSQNDSDSAPANRQQRKSRAHRKKMEDLVELGIHGPFKKSHRRERRPFTDQDDKEILEGLDQYGPAWTKIQRDRRFNLSTRQPTDLRDRVRNKYPEIYQRIEKGVFHVKGDPKTATTGPLEPMVNTSIEKTLQQQMVMQQELNRSSSREDMVMQGPPPNKRLPPAGFYESTESLPGLADMFDMSGPPPTASLLQQMQPAPVAGAFLSPSEMDISRLLLDDGSGPDYRLHHMQQQHQQPPQPPPPPHARYGPGQNGGYDGASR</sequence>
<evidence type="ECO:0000259" key="3">
    <source>
        <dbReference type="PROSITE" id="PS50090"/>
    </source>
</evidence>
<feature type="compositionally biased region" description="Basic residues" evidence="2">
    <location>
        <begin position="271"/>
        <end position="281"/>
    </location>
</feature>
<dbReference type="PANTHER" id="PTHR46734:SF1">
    <property type="entry name" value="TELOMERIC REPEAT-BINDING FACTOR 1"/>
    <property type="match status" value="1"/>
</dbReference>
<evidence type="ECO:0000256" key="2">
    <source>
        <dbReference type="SAM" id="MobiDB-lite"/>
    </source>
</evidence>
<protein>
    <submittedName>
        <fullName evidence="5">Uncharacterized protein</fullName>
    </submittedName>
</protein>
<dbReference type="SUPFAM" id="SSF46689">
    <property type="entry name" value="Homeodomain-like"/>
    <property type="match status" value="2"/>
</dbReference>
<feature type="domain" description="Myb-like" evidence="3">
    <location>
        <begin position="275"/>
        <end position="328"/>
    </location>
</feature>
<dbReference type="PROSITE" id="PS50090">
    <property type="entry name" value="MYB_LIKE"/>
    <property type="match status" value="1"/>
</dbReference>
<keyword evidence="6" id="KW-1185">Reference proteome</keyword>
<evidence type="ECO:0000256" key="1">
    <source>
        <dbReference type="ARBA" id="ARBA00023242"/>
    </source>
</evidence>
<dbReference type="InterPro" id="IPR017930">
    <property type="entry name" value="Myb_dom"/>
</dbReference>
<gene>
    <name evidence="5" type="ORF">B0T14DRAFT_416569</name>
</gene>
<feature type="compositionally biased region" description="Basic residues" evidence="2">
    <location>
        <begin position="420"/>
        <end position="429"/>
    </location>
</feature>
<feature type="compositionally biased region" description="Polar residues" evidence="2">
    <location>
        <begin position="348"/>
        <end position="371"/>
    </location>
</feature>
<feature type="compositionally biased region" description="Polar residues" evidence="2">
    <location>
        <begin position="384"/>
        <end position="397"/>
    </location>
</feature>
<dbReference type="Gene3D" id="1.10.246.220">
    <property type="match status" value="1"/>
</dbReference>
<dbReference type="Proteomes" id="UP001175000">
    <property type="component" value="Unassembled WGS sequence"/>
</dbReference>
<feature type="compositionally biased region" description="Gly residues" evidence="2">
    <location>
        <begin position="636"/>
        <end position="646"/>
    </location>
</feature>
<name>A0AA39XGS1_9PEZI</name>
<proteinExistence type="predicted"/>
<dbReference type="InterPro" id="IPR052450">
    <property type="entry name" value="TRBD-Containing_Protein"/>
</dbReference>
<dbReference type="CDD" id="cd11660">
    <property type="entry name" value="SANT_TRF"/>
    <property type="match status" value="2"/>
</dbReference>
<feature type="compositionally biased region" description="Basic residues" evidence="2">
    <location>
        <begin position="398"/>
        <end position="407"/>
    </location>
</feature>
<dbReference type="InterPro" id="IPR009057">
    <property type="entry name" value="Homeodomain-like_sf"/>
</dbReference>
<comment type="caution">
    <text evidence="5">The sequence shown here is derived from an EMBL/GenBank/DDBJ whole genome shotgun (WGS) entry which is preliminary data.</text>
</comment>
<dbReference type="EMBL" id="JAULSU010000001">
    <property type="protein sequence ID" value="KAK0633639.1"/>
    <property type="molecule type" value="Genomic_DNA"/>
</dbReference>
<feature type="region of interest" description="Disordered" evidence="2">
    <location>
        <begin position="330"/>
        <end position="437"/>
    </location>
</feature>
<dbReference type="PROSITE" id="PS51294">
    <property type="entry name" value="HTH_MYB"/>
    <property type="match status" value="1"/>
</dbReference>
<feature type="region of interest" description="Disordered" evidence="2">
    <location>
        <begin position="599"/>
        <end position="646"/>
    </location>
</feature>
<feature type="non-terminal residue" evidence="5">
    <location>
        <position position="646"/>
    </location>
</feature>
<feature type="region of interest" description="Disordered" evidence="2">
    <location>
        <begin position="251"/>
        <end position="285"/>
    </location>
</feature>
<dbReference type="InterPro" id="IPR001005">
    <property type="entry name" value="SANT/Myb"/>
</dbReference>
<reference evidence="5" key="1">
    <citation type="submission" date="2023-06" db="EMBL/GenBank/DDBJ databases">
        <title>Genome-scale phylogeny and comparative genomics of the fungal order Sordariales.</title>
        <authorList>
            <consortium name="Lawrence Berkeley National Laboratory"/>
            <person name="Hensen N."/>
            <person name="Bonometti L."/>
            <person name="Westerberg I."/>
            <person name="Brannstrom I.O."/>
            <person name="Guillou S."/>
            <person name="Cros-Aarteil S."/>
            <person name="Calhoun S."/>
            <person name="Haridas S."/>
            <person name="Kuo A."/>
            <person name="Mondo S."/>
            <person name="Pangilinan J."/>
            <person name="Riley R."/>
            <person name="Labutti K."/>
            <person name="Andreopoulos B."/>
            <person name="Lipzen A."/>
            <person name="Chen C."/>
            <person name="Yanf M."/>
            <person name="Daum C."/>
            <person name="Ng V."/>
            <person name="Clum A."/>
            <person name="Steindorff A."/>
            <person name="Ohm R."/>
            <person name="Martin F."/>
            <person name="Silar P."/>
            <person name="Natvig D."/>
            <person name="Lalanne C."/>
            <person name="Gautier V."/>
            <person name="Ament-Velasquez S.L."/>
            <person name="Kruys A."/>
            <person name="Hutchinson M.I."/>
            <person name="Powell A.J."/>
            <person name="Barry K."/>
            <person name="Miller A.N."/>
            <person name="Grigoriev I.V."/>
            <person name="Debuchy R."/>
            <person name="Gladieux P."/>
            <person name="Thoren M.H."/>
            <person name="Johannesson H."/>
        </authorList>
    </citation>
    <scope>NUCLEOTIDE SEQUENCE</scope>
    <source>
        <strain evidence="5">CBS 606.72</strain>
    </source>
</reference>
<dbReference type="Gene3D" id="1.10.10.60">
    <property type="entry name" value="Homeodomain-like"/>
    <property type="match status" value="1"/>
</dbReference>
<evidence type="ECO:0000259" key="4">
    <source>
        <dbReference type="PROSITE" id="PS51294"/>
    </source>
</evidence>
<dbReference type="SMART" id="SM00717">
    <property type="entry name" value="SANT"/>
    <property type="match status" value="2"/>
</dbReference>
<dbReference type="AlphaFoldDB" id="A0AA39XGS1"/>
<keyword evidence="1" id="KW-0539">Nucleus</keyword>
<organism evidence="5 6">
    <name type="scientific">Immersiella caudata</name>
    <dbReference type="NCBI Taxonomy" id="314043"/>
    <lineage>
        <taxon>Eukaryota</taxon>
        <taxon>Fungi</taxon>
        <taxon>Dikarya</taxon>
        <taxon>Ascomycota</taxon>
        <taxon>Pezizomycotina</taxon>
        <taxon>Sordariomycetes</taxon>
        <taxon>Sordariomycetidae</taxon>
        <taxon>Sordariales</taxon>
        <taxon>Lasiosphaeriaceae</taxon>
        <taxon>Immersiella</taxon>
    </lineage>
</organism>
<dbReference type="Pfam" id="PF00249">
    <property type="entry name" value="Myb_DNA-binding"/>
    <property type="match status" value="1"/>
</dbReference>
<feature type="region of interest" description="Disordered" evidence="2">
    <location>
        <begin position="528"/>
        <end position="549"/>
    </location>
</feature>
<dbReference type="PANTHER" id="PTHR46734">
    <property type="entry name" value="TELOMERIC REPEAT-BINDING FACTOR 1 TERF1"/>
    <property type="match status" value="1"/>
</dbReference>
<evidence type="ECO:0000313" key="5">
    <source>
        <dbReference type="EMBL" id="KAK0633639.1"/>
    </source>
</evidence>
<feature type="domain" description="HTH myb-type" evidence="4">
    <location>
        <begin position="275"/>
        <end position="334"/>
    </location>
</feature>